<accession>A0A6P3ZHG6</accession>
<dbReference type="InterPro" id="IPR003121">
    <property type="entry name" value="SWIB_MDM2_domain"/>
</dbReference>
<keyword evidence="4" id="KW-1185">Reference proteome</keyword>
<dbReference type="KEGG" id="zju:107411183"/>
<dbReference type="PROSITE" id="PS51925">
    <property type="entry name" value="SWIB_MDM2"/>
    <property type="match status" value="2"/>
</dbReference>
<dbReference type="InterPro" id="IPR019835">
    <property type="entry name" value="SWIB_domain"/>
</dbReference>
<feature type="compositionally biased region" description="Acidic residues" evidence="1">
    <location>
        <begin position="65"/>
        <end position="87"/>
    </location>
</feature>
<dbReference type="CDD" id="cd10567">
    <property type="entry name" value="SWIB-MDM2_like"/>
    <property type="match status" value="2"/>
</dbReference>
<dbReference type="InParanoid" id="A0A6P3ZHG6"/>
<dbReference type="SMART" id="SM00151">
    <property type="entry name" value="SWIB"/>
    <property type="match status" value="2"/>
</dbReference>
<dbReference type="InterPro" id="IPR014876">
    <property type="entry name" value="DEK_C"/>
</dbReference>
<evidence type="ECO:0000313" key="4">
    <source>
        <dbReference type="Proteomes" id="UP001652623"/>
    </source>
</evidence>
<dbReference type="SUPFAM" id="SSF47592">
    <property type="entry name" value="SWIB/MDM2 domain"/>
    <property type="match status" value="2"/>
</dbReference>
<dbReference type="Pfam" id="PF02201">
    <property type="entry name" value="SWIB"/>
    <property type="match status" value="2"/>
</dbReference>
<proteinExistence type="predicted"/>
<dbReference type="FunCoup" id="A0A6P3ZHG6">
    <property type="interactions" value="583"/>
</dbReference>
<gene>
    <name evidence="5" type="primary">LOC107411183</name>
</gene>
<feature type="region of interest" description="Disordered" evidence="1">
    <location>
        <begin position="58"/>
        <end position="130"/>
    </location>
</feature>
<reference evidence="5" key="1">
    <citation type="submission" date="2025-08" db="UniProtKB">
        <authorList>
            <consortium name="RefSeq"/>
        </authorList>
    </citation>
    <scope>IDENTIFICATION</scope>
    <source>
        <tissue evidence="5">Seedling</tissue>
    </source>
</reference>
<feature type="compositionally biased region" description="Basic and acidic residues" evidence="1">
    <location>
        <begin position="221"/>
        <end position="232"/>
    </location>
</feature>
<evidence type="ECO:0000256" key="1">
    <source>
        <dbReference type="SAM" id="MobiDB-lite"/>
    </source>
</evidence>
<feature type="compositionally biased region" description="Low complexity" evidence="1">
    <location>
        <begin position="400"/>
        <end position="411"/>
    </location>
</feature>
<dbReference type="PANTHER" id="PTHR13844">
    <property type="entry name" value="SWI/SNF-RELATED MATRIX-ASSOCIATED ACTIN-DEPENDENT REGULATOR OF CHROMATIN SUBFAMILY D"/>
    <property type="match status" value="1"/>
</dbReference>
<sequence>MVSDSDLVTRLQDILRNSDLDTATPGSIRRQLQEYFGVDLSDRKAFIREQIDIFLETHMAKPPQDDEPKEEEEEEEEDTVPDVPDDSENVKDEEMLEVQEQEIVGGEEEEEEDEEDEREGNDNKKAGSNQIEKVKKRGGFNKLCSLSPQLQELVGEPQMARTQVVKKLWAYIREHNLQDPKNKRNIKCDESLHAIFRVNSINMFQMNKALSKHIWPLGAEDEPKVKDDESNHSESQGSNGEKQGEEDDEKDSSRQAKKKRGCGILSSCEGDQNTKRRGGGFTKLCSLSPQLQALIGESELSRPGVVKQLWKHIRDNNLQDPKNKRIIICDEPLRALFYVDSIDMFQMNKALTKHIWPLNDEAAPDNSSQKEKQSTQDQEEDSDHEPKKNEKRQKKGGSGLLAPLPLSDATF</sequence>
<dbReference type="Proteomes" id="UP001652623">
    <property type="component" value="Chromosome 9"/>
</dbReference>
<dbReference type="PROSITE" id="PS51998">
    <property type="entry name" value="DEK_C"/>
    <property type="match status" value="1"/>
</dbReference>
<feature type="compositionally biased region" description="Acidic residues" evidence="1">
    <location>
        <begin position="94"/>
        <end position="119"/>
    </location>
</feature>
<feature type="region of interest" description="Disordered" evidence="1">
    <location>
        <begin position="221"/>
        <end position="258"/>
    </location>
</feature>
<evidence type="ECO:0000313" key="5">
    <source>
        <dbReference type="RefSeq" id="XP_015874210.3"/>
    </source>
</evidence>
<name>A0A6P3ZHG6_ZIZJJ</name>
<feature type="domain" description="DEK-C" evidence="3">
    <location>
        <begin position="1"/>
        <end position="56"/>
    </location>
</feature>
<dbReference type="GO" id="GO:0001181">
    <property type="term" value="F:RNA polymerase I general transcription initiation factor activity"/>
    <property type="evidence" value="ECO:0007669"/>
    <property type="project" value="UniProtKB-ARBA"/>
</dbReference>
<dbReference type="GeneID" id="107411183"/>
<dbReference type="InterPro" id="IPR036885">
    <property type="entry name" value="SWIB_MDM2_dom_sf"/>
</dbReference>
<feature type="region of interest" description="Disordered" evidence="1">
    <location>
        <begin position="360"/>
        <end position="411"/>
    </location>
</feature>
<dbReference type="SUPFAM" id="SSF109715">
    <property type="entry name" value="DEK C-terminal domain"/>
    <property type="match status" value="1"/>
</dbReference>
<dbReference type="Pfam" id="PF08766">
    <property type="entry name" value="DEK_C"/>
    <property type="match status" value="1"/>
</dbReference>
<evidence type="ECO:0000259" key="3">
    <source>
        <dbReference type="PROSITE" id="PS51998"/>
    </source>
</evidence>
<feature type="domain" description="DM2" evidence="2">
    <location>
        <begin position="139"/>
        <end position="216"/>
    </location>
</feature>
<dbReference type="GO" id="GO:0000500">
    <property type="term" value="C:RNA polymerase I upstream activating factor complex"/>
    <property type="evidence" value="ECO:0007669"/>
    <property type="project" value="UniProtKB-ARBA"/>
</dbReference>
<dbReference type="Gene3D" id="1.10.10.60">
    <property type="entry name" value="Homeodomain-like"/>
    <property type="match status" value="1"/>
</dbReference>
<evidence type="ECO:0000259" key="2">
    <source>
        <dbReference type="PROSITE" id="PS51925"/>
    </source>
</evidence>
<dbReference type="AlphaFoldDB" id="A0A6P3ZHG6"/>
<dbReference type="Gene3D" id="1.10.245.10">
    <property type="entry name" value="SWIB/MDM2 domain"/>
    <property type="match status" value="2"/>
</dbReference>
<organism evidence="4 5">
    <name type="scientific">Ziziphus jujuba</name>
    <name type="common">Chinese jujube</name>
    <name type="synonym">Ziziphus sativa</name>
    <dbReference type="NCBI Taxonomy" id="326968"/>
    <lineage>
        <taxon>Eukaryota</taxon>
        <taxon>Viridiplantae</taxon>
        <taxon>Streptophyta</taxon>
        <taxon>Embryophyta</taxon>
        <taxon>Tracheophyta</taxon>
        <taxon>Spermatophyta</taxon>
        <taxon>Magnoliopsida</taxon>
        <taxon>eudicotyledons</taxon>
        <taxon>Gunneridae</taxon>
        <taxon>Pentapetalae</taxon>
        <taxon>rosids</taxon>
        <taxon>fabids</taxon>
        <taxon>Rosales</taxon>
        <taxon>Rhamnaceae</taxon>
        <taxon>Paliureae</taxon>
        <taxon>Ziziphus</taxon>
    </lineage>
</organism>
<dbReference type="RefSeq" id="XP_015874210.3">
    <property type="nucleotide sequence ID" value="XM_016018724.4"/>
</dbReference>
<feature type="domain" description="DM2" evidence="2">
    <location>
        <begin position="280"/>
        <end position="357"/>
    </location>
</feature>
<protein>
    <submittedName>
        <fullName evidence="5">Protein TRI1 isoform X1</fullName>
    </submittedName>
</protein>